<protein>
    <submittedName>
        <fullName evidence="1">Uncharacterized protein</fullName>
    </submittedName>
</protein>
<reference evidence="1 2" key="1">
    <citation type="journal article" date="2016" name="Nat. Commun.">
        <title>Extremotolerant tardigrade genome and improved radiotolerance of human cultured cells by tardigrade-unique protein.</title>
        <authorList>
            <person name="Hashimoto T."/>
            <person name="Horikawa D.D."/>
            <person name="Saito Y."/>
            <person name="Kuwahara H."/>
            <person name="Kozuka-Hata H."/>
            <person name="Shin-I T."/>
            <person name="Minakuchi Y."/>
            <person name="Ohishi K."/>
            <person name="Motoyama A."/>
            <person name="Aizu T."/>
            <person name="Enomoto A."/>
            <person name="Kondo K."/>
            <person name="Tanaka S."/>
            <person name="Hara Y."/>
            <person name="Koshikawa S."/>
            <person name="Sagara H."/>
            <person name="Miura T."/>
            <person name="Yokobori S."/>
            <person name="Miyagawa K."/>
            <person name="Suzuki Y."/>
            <person name="Kubo T."/>
            <person name="Oyama M."/>
            <person name="Kohara Y."/>
            <person name="Fujiyama A."/>
            <person name="Arakawa K."/>
            <person name="Katayama T."/>
            <person name="Toyoda A."/>
            <person name="Kunieda T."/>
        </authorList>
    </citation>
    <scope>NUCLEOTIDE SEQUENCE [LARGE SCALE GENOMIC DNA]</scope>
    <source>
        <strain evidence="1 2">YOKOZUNA-1</strain>
    </source>
</reference>
<accession>A0A1D1UMT1</accession>
<organism evidence="1 2">
    <name type="scientific">Ramazzottius varieornatus</name>
    <name type="common">Water bear</name>
    <name type="synonym">Tardigrade</name>
    <dbReference type="NCBI Taxonomy" id="947166"/>
    <lineage>
        <taxon>Eukaryota</taxon>
        <taxon>Metazoa</taxon>
        <taxon>Ecdysozoa</taxon>
        <taxon>Tardigrada</taxon>
        <taxon>Eutardigrada</taxon>
        <taxon>Parachela</taxon>
        <taxon>Hypsibioidea</taxon>
        <taxon>Ramazzottiidae</taxon>
        <taxon>Ramazzottius</taxon>
    </lineage>
</organism>
<name>A0A1D1UMT1_RAMVA</name>
<evidence type="ECO:0000313" key="2">
    <source>
        <dbReference type="Proteomes" id="UP000186922"/>
    </source>
</evidence>
<comment type="caution">
    <text evidence="1">The sequence shown here is derived from an EMBL/GenBank/DDBJ whole genome shotgun (WGS) entry which is preliminary data.</text>
</comment>
<sequence>MFGGMTVAYATYQMSGLTTGCPMGFLLASPFGFSLGPSAGTLLLGTLSQTRFTADEWLILHGMTANQLATGATQPAVPSIGPGHPAVQPSRLSGQLLPCISGYQQPRRYGSTGCEDQLGVDRPAAQALRPPSPWQSTASPL</sequence>
<evidence type="ECO:0000313" key="1">
    <source>
        <dbReference type="EMBL" id="GAU91039.1"/>
    </source>
</evidence>
<keyword evidence="2" id="KW-1185">Reference proteome</keyword>
<gene>
    <name evidence="1" type="primary">RvY_03369-1</name>
    <name evidence="1" type="synonym">RvY_03369.1</name>
    <name evidence="1" type="ORF">RvY_03369</name>
</gene>
<dbReference type="EMBL" id="BDGG01000001">
    <property type="protein sequence ID" value="GAU91039.1"/>
    <property type="molecule type" value="Genomic_DNA"/>
</dbReference>
<dbReference type="Proteomes" id="UP000186922">
    <property type="component" value="Unassembled WGS sequence"/>
</dbReference>
<proteinExistence type="predicted"/>
<dbReference type="AlphaFoldDB" id="A0A1D1UMT1"/>